<evidence type="ECO:0000313" key="2">
    <source>
        <dbReference type="Proteomes" id="UP000481852"/>
    </source>
</evidence>
<dbReference type="RefSeq" id="WP_154527373.1">
    <property type="nucleotide sequence ID" value="NZ_VULZ01000019.1"/>
</dbReference>
<dbReference type="EMBL" id="VULZ01000019">
    <property type="protein sequence ID" value="MSS15988.1"/>
    <property type="molecule type" value="Genomic_DNA"/>
</dbReference>
<proteinExistence type="predicted"/>
<organism evidence="1 2">
    <name type="scientific">Porcincola intestinalis</name>
    <dbReference type="NCBI Taxonomy" id="2606632"/>
    <lineage>
        <taxon>Bacteria</taxon>
        <taxon>Bacillati</taxon>
        <taxon>Bacillota</taxon>
        <taxon>Clostridia</taxon>
        <taxon>Lachnospirales</taxon>
        <taxon>Lachnospiraceae</taxon>
        <taxon>Porcincola</taxon>
    </lineage>
</organism>
<name>A0A6L5X9K4_9FIRM</name>
<accession>A0A6L5X9K4</accession>
<dbReference type="AlphaFoldDB" id="A0A6L5X9K4"/>
<reference evidence="1 2" key="1">
    <citation type="submission" date="2019-08" db="EMBL/GenBank/DDBJ databases">
        <title>In-depth cultivation of the pig gut microbiome towards novel bacterial diversity and tailored functional studies.</title>
        <authorList>
            <person name="Wylensek D."/>
            <person name="Hitch T.C.A."/>
            <person name="Clavel T."/>
        </authorList>
    </citation>
    <scope>NUCLEOTIDE SEQUENCE [LARGE SCALE GENOMIC DNA]</scope>
    <source>
        <strain evidence="1 2">Oil+RF-744-WCA-WT-11</strain>
    </source>
</reference>
<dbReference type="Proteomes" id="UP000481852">
    <property type="component" value="Unassembled WGS sequence"/>
</dbReference>
<dbReference type="InterPro" id="IPR015231">
    <property type="entry name" value="DUF1934"/>
</dbReference>
<evidence type="ECO:0000313" key="1">
    <source>
        <dbReference type="EMBL" id="MSS15988.1"/>
    </source>
</evidence>
<comment type="caution">
    <text evidence="1">The sequence shown here is derived from an EMBL/GenBank/DDBJ whole genome shotgun (WGS) entry which is preliminary data.</text>
</comment>
<dbReference type="Pfam" id="PF09148">
    <property type="entry name" value="DUF1934"/>
    <property type="match status" value="1"/>
</dbReference>
<sequence length="153" mass="17332">MNETGGTNPIMKATDTQNVTVHVRAIRQMPGGETDQMETTASGILRTRGNRRYLFYSEKSEDGAETRTVIKFDQRSAQLTRNGQISSVFVFDEAQHCRSSYTAPLTSFLVDIDTERYLLEEDEQHLRLTIHYRLSVEGSSPAGCQTEIKIRLL</sequence>
<dbReference type="InterPro" id="IPR012674">
    <property type="entry name" value="Calycin"/>
</dbReference>
<protein>
    <submittedName>
        <fullName evidence="1">DUF1934 domain-containing protein</fullName>
    </submittedName>
</protein>
<gene>
    <name evidence="1" type="ORF">FYJ35_13295</name>
</gene>
<keyword evidence="2" id="KW-1185">Reference proteome</keyword>
<dbReference type="Gene3D" id="2.40.128.20">
    <property type="match status" value="1"/>
</dbReference>
<dbReference type="SUPFAM" id="SSF50814">
    <property type="entry name" value="Lipocalins"/>
    <property type="match status" value="1"/>
</dbReference>